<organism evidence="2 3">
    <name type="scientific">Cirrhinus molitorella</name>
    <name type="common">mud carp</name>
    <dbReference type="NCBI Taxonomy" id="172907"/>
    <lineage>
        <taxon>Eukaryota</taxon>
        <taxon>Metazoa</taxon>
        <taxon>Chordata</taxon>
        <taxon>Craniata</taxon>
        <taxon>Vertebrata</taxon>
        <taxon>Euteleostomi</taxon>
        <taxon>Actinopterygii</taxon>
        <taxon>Neopterygii</taxon>
        <taxon>Teleostei</taxon>
        <taxon>Ostariophysi</taxon>
        <taxon>Cypriniformes</taxon>
        <taxon>Cyprinidae</taxon>
        <taxon>Labeoninae</taxon>
        <taxon>Labeonini</taxon>
        <taxon>Cirrhinus</taxon>
    </lineage>
</organism>
<evidence type="ECO:0000313" key="3">
    <source>
        <dbReference type="Proteomes" id="UP001558613"/>
    </source>
</evidence>
<proteinExistence type="predicted"/>
<gene>
    <name evidence="2" type="ORF">QQF64_036029</name>
</gene>
<dbReference type="Proteomes" id="UP001558613">
    <property type="component" value="Unassembled WGS sequence"/>
</dbReference>
<evidence type="ECO:0008006" key="4">
    <source>
        <dbReference type="Google" id="ProtNLM"/>
    </source>
</evidence>
<accession>A0ABR3NHY9</accession>
<evidence type="ECO:0000313" key="2">
    <source>
        <dbReference type="EMBL" id="KAL1276406.1"/>
    </source>
</evidence>
<dbReference type="EMBL" id="JAYMGO010000004">
    <property type="protein sequence ID" value="KAL1276406.1"/>
    <property type="molecule type" value="Genomic_DNA"/>
</dbReference>
<sequence>MGTWQGPHPPIKRICTEDGQTPLVGPRNEGEVEVSGKVCKALIDSGLQITSITYNYWHSHPALQKQKLQSSKIPIEGAAGQNVPYYGVLQTDLKVLGKELKAVPTFVAPDFDYCSSVPLLVGTNVIRASRTHLQAAYGPQFLHQVKEKHPEWYTALLKVESTEQSEMQDVVGPAVYTGCTIHIPGEADVWTAETSSGEGVLVATFTQGPNLPRRNPMRTRHPPTIDCRC</sequence>
<reference evidence="2 3" key="1">
    <citation type="submission" date="2023-09" db="EMBL/GenBank/DDBJ databases">
        <authorList>
            <person name="Wang M."/>
        </authorList>
    </citation>
    <scope>NUCLEOTIDE SEQUENCE [LARGE SCALE GENOMIC DNA]</scope>
    <source>
        <strain evidence="2">GT-2023</strain>
        <tissue evidence="2">Liver</tissue>
    </source>
</reference>
<feature type="region of interest" description="Disordered" evidence="1">
    <location>
        <begin position="1"/>
        <end position="23"/>
    </location>
</feature>
<protein>
    <recommendedName>
        <fullName evidence="4">Peptidase A2 domain-containing protein</fullName>
    </recommendedName>
</protein>
<dbReference type="SUPFAM" id="SSF50630">
    <property type="entry name" value="Acid proteases"/>
    <property type="match status" value="1"/>
</dbReference>
<keyword evidence="3" id="KW-1185">Reference proteome</keyword>
<dbReference type="Gene3D" id="2.40.70.10">
    <property type="entry name" value="Acid Proteases"/>
    <property type="match status" value="1"/>
</dbReference>
<comment type="caution">
    <text evidence="2">The sequence shown here is derived from an EMBL/GenBank/DDBJ whole genome shotgun (WGS) entry which is preliminary data.</text>
</comment>
<name>A0ABR3NHY9_9TELE</name>
<evidence type="ECO:0000256" key="1">
    <source>
        <dbReference type="SAM" id="MobiDB-lite"/>
    </source>
</evidence>
<dbReference type="InterPro" id="IPR021109">
    <property type="entry name" value="Peptidase_aspartic_dom_sf"/>
</dbReference>